<evidence type="ECO:0000313" key="1">
    <source>
        <dbReference type="EMBL" id="MBD3364562.1"/>
    </source>
</evidence>
<gene>
    <name evidence="1" type="ORF">GF359_05045</name>
</gene>
<sequence length="100" mass="11068">MKEENTAVIDESAGMLYATTGNMYKIDHVFLPVLPELADAEEAVQDISSIVELFGAVYGQGENVGPSCRTTYEVEKINNFPAKIGKIFQEILKRELLTRG</sequence>
<proteinExistence type="predicted"/>
<evidence type="ECO:0000313" key="2">
    <source>
        <dbReference type="Proteomes" id="UP000630660"/>
    </source>
</evidence>
<dbReference type="Proteomes" id="UP000630660">
    <property type="component" value="Unassembled WGS sequence"/>
</dbReference>
<dbReference type="AlphaFoldDB" id="A0A9D5K910"/>
<accession>A0A9D5K910</accession>
<organism evidence="1 2">
    <name type="scientific">candidate division WOR-3 bacterium</name>
    <dbReference type="NCBI Taxonomy" id="2052148"/>
    <lineage>
        <taxon>Bacteria</taxon>
        <taxon>Bacteria division WOR-3</taxon>
    </lineage>
</organism>
<name>A0A9D5K910_UNCW3</name>
<reference evidence="1" key="1">
    <citation type="submission" date="2019-11" db="EMBL/GenBank/DDBJ databases">
        <title>Microbial mats filling the niche in hypersaline microbial mats.</title>
        <authorList>
            <person name="Wong H.L."/>
            <person name="Macleod F.I."/>
            <person name="White R.A. III"/>
            <person name="Burns B.P."/>
        </authorList>
    </citation>
    <scope>NUCLEOTIDE SEQUENCE</scope>
    <source>
        <strain evidence="1">Bin_327</strain>
    </source>
</reference>
<protein>
    <submittedName>
        <fullName evidence="1">Uncharacterized protein</fullName>
    </submittedName>
</protein>
<comment type="caution">
    <text evidence="1">The sequence shown here is derived from an EMBL/GenBank/DDBJ whole genome shotgun (WGS) entry which is preliminary data.</text>
</comment>
<dbReference type="EMBL" id="WJKJ01000162">
    <property type="protein sequence ID" value="MBD3364562.1"/>
    <property type="molecule type" value="Genomic_DNA"/>
</dbReference>